<sequence length="85" mass="9685">MPINRWCCLIRAHNTRVVSDTCLEYNKRRVQEKCGEYLGPLGVNIRVGLPYSTSFTRKDKYRALAGNDGNVVEKPMVKPNQVRGC</sequence>
<organism evidence="1 2">
    <name type="scientific">Cinnamomum micranthum f. kanehirae</name>
    <dbReference type="NCBI Taxonomy" id="337451"/>
    <lineage>
        <taxon>Eukaryota</taxon>
        <taxon>Viridiplantae</taxon>
        <taxon>Streptophyta</taxon>
        <taxon>Embryophyta</taxon>
        <taxon>Tracheophyta</taxon>
        <taxon>Spermatophyta</taxon>
        <taxon>Magnoliopsida</taxon>
        <taxon>Magnoliidae</taxon>
        <taxon>Laurales</taxon>
        <taxon>Lauraceae</taxon>
        <taxon>Cinnamomum</taxon>
    </lineage>
</organism>
<keyword evidence="2" id="KW-1185">Reference proteome</keyword>
<evidence type="ECO:0000313" key="1">
    <source>
        <dbReference type="EMBL" id="RWR72620.1"/>
    </source>
</evidence>
<name>A0A3S3NPE2_9MAGN</name>
<gene>
    <name evidence="1" type="ORF">CKAN_00085600</name>
</gene>
<comment type="caution">
    <text evidence="1">The sequence shown here is derived from an EMBL/GenBank/DDBJ whole genome shotgun (WGS) entry which is preliminary data.</text>
</comment>
<dbReference type="EMBL" id="QPKB01000001">
    <property type="protein sequence ID" value="RWR72620.1"/>
    <property type="molecule type" value="Genomic_DNA"/>
</dbReference>
<keyword evidence="1" id="KW-0012">Acyltransferase</keyword>
<dbReference type="AlphaFoldDB" id="A0A3S3NPE2"/>
<accession>A0A3S3NPE2</accession>
<dbReference type="GO" id="GO:0016746">
    <property type="term" value="F:acyltransferase activity"/>
    <property type="evidence" value="ECO:0007669"/>
    <property type="project" value="UniProtKB-KW"/>
</dbReference>
<protein>
    <submittedName>
        <fullName evidence="1">Glycerol-3-phosphate 2-O-acyltransferase 6</fullName>
    </submittedName>
</protein>
<proteinExistence type="predicted"/>
<keyword evidence="1" id="KW-0808">Transferase</keyword>
<evidence type="ECO:0000313" key="2">
    <source>
        <dbReference type="Proteomes" id="UP000283530"/>
    </source>
</evidence>
<dbReference type="Proteomes" id="UP000283530">
    <property type="component" value="Unassembled WGS sequence"/>
</dbReference>
<dbReference type="STRING" id="337451.A0A3S3NPE2"/>
<reference evidence="1 2" key="1">
    <citation type="journal article" date="2019" name="Nat. Plants">
        <title>Stout camphor tree genome fills gaps in understanding of flowering plant genome evolution.</title>
        <authorList>
            <person name="Chaw S.M."/>
            <person name="Liu Y.C."/>
            <person name="Wu Y.W."/>
            <person name="Wang H.Y."/>
            <person name="Lin C.I."/>
            <person name="Wu C.S."/>
            <person name="Ke H.M."/>
            <person name="Chang L.Y."/>
            <person name="Hsu C.Y."/>
            <person name="Yang H.T."/>
            <person name="Sudianto E."/>
            <person name="Hsu M.H."/>
            <person name="Wu K.P."/>
            <person name="Wang L.N."/>
            <person name="Leebens-Mack J.H."/>
            <person name="Tsai I.J."/>
        </authorList>
    </citation>
    <scope>NUCLEOTIDE SEQUENCE [LARGE SCALE GENOMIC DNA]</scope>
    <source>
        <strain evidence="2">cv. Chaw 1501</strain>
        <tissue evidence="1">Young leaves</tissue>
    </source>
</reference>